<gene>
    <name evidence="1" type="ORF">EMK97_12305</name>
</gene>
<sequence>MHLKTISLISICSLITACGGGGSSSTTPDNSNSGTNTSNTLSLVAKYKDACGNEVLASDAALLIHNEDYSNKEIITADQNGKLTYQSTNSTQTISIVMPGQNKVGNITPINIATFIDYPIKDMGEFIDYTYETDACSCQTFNLQVSTPARANDIGQGKIFGIEGAANISSYRGQNHFDNFMVCKKQSGDWPLVSTIINFDSPSESFAAYIPDIANTTVINAENQGKIVDISTNDYSANKRVTTVINELNSLRSYTFDSSQNVYAFEHSDVKYYDVSAYTVDFMYQFPEVDEAVFIKSSTNNTTDIDKSFDLPIPDIAADKLLDILISDSGHYDLSQSASLDYMAVGLNALSAGEDILNWTVIAPASGQVPQIENIDISNFISDSALESATDEIELTAITKSLSGIDGYQDYLSSRASLPILEFTKEKAKASESAFLSITLNNASLQGLSNLPNSSQKIKAYAANKFLITANN</sequence>
<organism evidence="1 2">
    <name type="scientific">Litorilituus sediminis</name>
    <dbReference type="NCBI Taxonomy" id="718192"/>
    <lineage>
        <taxon>Bacteria</taxon>
        <taxon>Pseudomonadati</taxon>
        <taxon>Pseudomonadota</taxon>
        <taxon>Gammaproteobacteria</taxon>
        <taxon>Alteromonadales</taxon>
        <taxon>Colwelliaceae</taxon>
        <taxon>Litorilituus</taxon>
    </lineage>
</organism>
<dbReference type="EMBL" id="CP034759">
    <property type="protein sequence ID" value="QBG36443.1"/>
    <property type="molecule type" value="Genomic_DNA"/>
</dbReference>
<evidence type="ECO:0000313" key="2">
    <source>
        <dbReference type="Proteomes" id="UP000290244"/>
    </source>
</evidence>
<keyword evidence="2" id="KW-1185">Reference proteome</keyword>
<accession>A0A4P6P4Q5</accession>
<dbReference type="Proteomes" id="UP000290244">
    <property type="component" value="Chromosome"/>
</dbReference>
<reference evidence="1 2" key="1">
    <citation type="submission" date="2018-12" db="EMBL/GenBank/DDBJ databases">
        <title>Complete genome of Litorilituus sediminis.</title>
        <authorList>
            <person name="Liu A."/>
            <person name="Rong J."/>
        </authorList>
    </citation>
    <scope>NUCLEOTIDE SEQUENCE [LARGE SCALE GENOMIC DNA]</scope>
    <source>
        <strain evidence="1 2">JCM 17549</strain>
    </source>
</reference>
<dbReference type="KEGG" id="lsd:EMK97_12305"/>
<dbReference type="PROSITE" id="PS51257">
    <property type="entry name" value="PROKAR_LIPOPROTEIN"/>
    <property type="match status" value="1"/>
</dbReference>
<dbReference type="RefSeq" id="WP_130602596.1">
    <property type="nucleotide sequence ID" value="NZ_CP034759.1"/>
</dbReference>
<evidence type="ECO:0008006" key="3">
    <source>
        <dbReference type="Google" id="ProtNLM"/>
    </source>
</evidence>
<proteinExistence type="predicted"/>
<dbReference type="OrthoDB" id="6264181at2"/>
<dbReference type="AlphaFoldDB" id="A0A4P6P4Q5"/>
<name>A0A4P6P4Q5_9GAMM</name>
<evidence type="ECO:0000313" key="1">
    <source>
        <dbReference type="EMBL" id="QBG36443.1"/>
    </source>
</evidence>
<protein>
    <recommendedName>
        <fullName evidence="3">Lipoprotein</fullName>
    </recommendedName>
</protein>